<gene>
    <name evidence="1" type="ORF">BU26DRAFT_578429</name>
</gene>
<reference evidence="1" key="1">
    <citation type="journal article" date="2020" name="Stud. Mycol.">
        <title>101 Dothideomycetes genomes: a test case for predicting lifestyles and emergence of pathogens.</title>
        <authorList>
            <person name="Haridas S."/>
            <person name="Albert R."/>
            <person name="Binder M."/>
            <person name="Bloem J."/>
            <person name="Labutti K."/>
            <person name="Salamov A."/>
            <person name="Andreopoulos B."/>
            <person name="Baker S."/>
            <person name="Barry K."/>
            <person name="Bills G."/>
            <person name="Bluhm B."/>
            <person name="Cannon C."/>
            <person name="Castanera R."/>
            <person name="Culley D."/>
            <person name="Daum C."/>
            <person name="Ezra D."/>
            <person name="Gonzalez J."/>
            <person name="Henrissat B."/>
            <person name="Kuo A."/>
            <person name="Liang C."/>
            <person name="Lipzen A."/>
            <person name="Lutzoni F."/>
            <person name="Magnuson J."/>
            <person name="Mondo S."/>
            <person name="Nolan M."/>
            <person name="Ohm R."/>
            <person name="Pangilinan J."/>
            <person name="Park H.-J."/>
            <person name="Ramirez L."/>
            <person name="Alfaro M."/>
            <person name="Sun H."/>
            <person name="Tritt A."/>
            <person name="Yoshinaga Y."/>
            <person name="Zwiers L.-H."/>
            <person name="Turgeon B."/>
            <person name="Goodwin S."/>
            <person name="Spatafora J."/>
            <person name="Crous P."/>
            <person name="Grigoriev I."/>
        </authorList>
    </citation>
    <scope>NUCLEOTIDE SEQUENCE</scope>
    <source>
        <strain evidence="1">CBS 122368</strain>
    </source>
</reference>
<accession>A0A6A6I545</accession>
<keyword evidence="2" id="KW-1185">Reference proteome</keyword>
<name>A0A6A6I545_9PLEO</name>
<protein>
    <submittedName>
        <fullName evidence="1">Uncharacterized protein</fullName>
    </submittedName>
</protein>
<dbReference type="AlphaFoldDB" id="A0A6A6I545"/>
<evidence type="ECO:0000313" key="1">
    <source>
        <dbReference type="EMBL" id="KAF2245645.1"/>
    </source>
</evidence>
<dbReference type="RefSeq" id="XP_033680649.1">
    <property type="nucleotide sequence ID" value="XM_033834427.1"/>
</dbReference>
<dbReference type="OrthoDB" id="4820608at2759"/>
<dbReference type="EMBL" id="ML987200">
    <property type="protein sequence ID" value="KAF2245645.1"/>
    <property type="molecule type" value="Genomic_DNA"/>
</dbReference>
<proteinExistence type="predicted"/>
<organism evidence="1 2">
    <name type="scientific">Trematosphaeria pertusa</name>
    <dbReference type="NCBI Taxonomy" id="390896"/>
    <lineage>
        <taxon>Eukaryota</taxon>
        <taxon>Fungi</taxon>
        <taxon>Dikarya</taxon>
        <taxon>Ascomycota</taxon>
        <taxon>Pezizomycotina</taxon>
        <taxon>Dothideomycetes</taxon>
        <taxon>Pleosporomycetidae</taxon>
        <taxon>Pleosporales</taxon>
        <taxon>Massarineae</taxon>
        <taxon>Trematosphaeriaceae</taxon>
        <taxon>Trematosphaeria</taxon>
    </lineage>
</organism>
<dbReference type="Proteomes" id="UP000800094">
    <property type="component" value="Unassembled WGS sequence"/>
</dbReference>
<sequence length="115" mass="11677">MVVVGGSLDAVCVRDVGAGLSAHSFHYGCAAGSQESLVAAPVAFTITVKGGSNDGVTCQSIKYAAGALMTQMLKVTLSSRFSSVKRVDFDGSNSLVTAALIDTVGSVYSAQQIAK</sequence>
<dbReference type="GeneID" id="54587757"/>
<evidence type="ECO:0000313" key="2">
    <source>
        <dbReference type="Proteomes" id="UP000800094"/>
    </source>
</evidence>